<name>A0A2A9NDR8_9AGAR</name>
<dbReference type="OrthoDB" id="418791at2759"/>
<dbReference type="InterPro" id="IPR000891">
    <property type="entry name" value="PYR_CT"/>
</dbReference>
<evidence type="ECO:0000259" key="8">
    <source>
        <dbReference type="PROSITE" id="PS50991"/>
    </source>
</evidence>
<evidence type="ECO:0000256" key="1">
    <source>
        <dbReference type="ARBA" id="ARBA00000064"/>
    </source>
</evidence>
<evidence type="ECO:0000256" key="5">
    <source>
        <dbReference type="ARBA" id="ARBA00022679"/>
    </source>
</evidence>
<dbReference type="EC" id="2.3.3.13" evidence="3"/>
<dbReference type="InterPro" id="IPR054692">
    <property type="entry name" value="LeuA-like_post-cat"/>
</dbReference>
<dbReference type="CDD" id="cd07942">
    <property type="entry name" value="DRE_TIM_LeuA"/>
    <property type="match status" value="1"/>
</dbReference>
<dbReference type="InterPro" id="IPR013709">
    <property type="entry name" value="2-isopropylmalate_synth_dimer"/>
</dbReference>
<gene>
    <name evidence="9" type="ORF">AMATHDRAFT_7891</name>
</gene>
<keyword evidence="5 7" id="KW-0808">Transferase</keyword>
<dbReference type="NCBIfam" id="NF002991">
    <property type="entry name" value="PRK03739.1"/>
    <property type="match status" value="1"/>
</dbReference>
<dbReference type="SUPFAM" id="SSF110921">
    <property type="entry name" value="2-isopropylmalate synthase LeuA, allosteric (dimerisation) domain"/>
    <property type="match status" value="1"/>
</dbReference>
<proteinExistence type="inferred from homology"/>
<dbReference type="STRING" id="703135.A0A2A9NDR8"/>
<dbReference type="EMBL" id="KZ302200">
    <property type="protein sequence ID" value="PFH46377.1"/>
    <property type="molecule type" value="Genomic_DNA"/>
</dbReference>
<dbReference type="AlphaFoldDB" id="A0A2A9NDR8"/>
<accession>A0A2A9NDR8</accession>
<organism evidence="9 10">
    <name type="scientific">Amanita thiersii Skay4041</name>
    <dbReference type="NCBI Taxonomy" id="703135"/>
    <lineage>
        <taxon>Eukaryota</taxon>
        <taxon>Fungi</taxon>
        <taxon>Dikarya</taxon>
        <taxon>Basidiomycota</taxon>
        <taxon>Agaricomycotina</taxon>
        <taxon>Agaricomycetes</taxon>
        <taxon>Agaricomycetidae</taxon>
        <taxon>Agaricales</taxon>
        <taxon>Pluteineae</taxon>
        <taxon>Amanitaceae</taxon>
        <taxon>Amanita</taxon>
    </lineage>
</organism>
<dbReference type="Pfam" id="PF22615">
    <property type="entry name" value="IPMS_D2"/>
    <property type="match status" value="1"/>
</dbReference>
<feature type="domain" description="Pyruvate carboxyltransferase" evidence="8">
    <location>
        <begin position="34"/>
        <end position="312"/>
    </location>
</feature>
<dbReference type="PANTHER" id="PTHR46911:SF1">
    <property type="entry name" value="2-ISOPROPYLMALATE SYNTHASE"/>
    <property type="match status" value="1"/>
</dbReference>
<protein>
    <recommendedName>
        <fullName evidence="3">2-isopropylmalate synthase</fullName>
        <ecNumber evidence="3">2.3.3.13</ecNumber>
    </recommendedName>
</protein>
<comment type="similarity">
    <text evidence="2">Belongs to the alpha-IPM synthase/homocitrate synthase family. LeuA type 2 subfamily.</text>
</comment>
<dbReference type="InterPro" id="IPR039371">
    <property type="entry name" value="LeuA_N_DRE-TIM"/>
</dbReference>
<keyword evidence="6" id="KW-0100">Branched-chain amino acid biosynthesis</keyword>
<dbReference type="SMART" id="SM00917">
    <property type="entry name" value="LeuA_dimer"/>
    <property type="match status" value="1"/>
</dbReference>
<evidence type="ECO:0000256" key="3">
    <source>
        <dbReference type="ARBA" id="ARBA00012973"/>
    </source>
</evidence>
<dbReference type="Pfam" id="PF00682">
    <property type="entry name" value="HMGL-like"/>
    <property type="match status" value="1"/>
</dbReference>
<reference evidence="9 10" key="1">
    <citation type="submission" date="2014-02" db="EMBL/GenBank/DDBJ databases">
        <title>Transposable element dynamics among asymbiotic and ectomycorrhizal Amanita fungi.</title>
        <authorList>
            <consortium name="DOE Joint Genome Institute"/>
            <person name="Hess J."/>
            <person name="Skrede I."/>
            <person name="Wolfe B."/>
            <person name="LaButti K."/>
            <person name="Ohm R.A."/>
            <person name="Grigoriev I.V."/>
            <person name="Pringle A."/>
        </authorList>
    </citation>
    <scope>NUCLEOTIDE SEQUENCE [LARGE SCALE GENOMIC DNA]</scope>
    <source>
        <strain evidence="9 10">SKay4041</strain>
    </source>
</reference>
<evidence type="ECO:0000256" key="6">
    <source>
        <dbReference type="ARBA" id="ARBA00023304"/>
    </source>
</evidence>
<keyword evidence="10" id="KW-1185">Reference proteome</keyword>
<dbReference type="InterPro" id="IPR013785">
    <property type="entry name" value="Aldolase_TIM"/>
</dbReference>
<dbReference type="Gene3D" id="3.20.20.70">
    <property type="entry name" value="Aldolase class I"/>
    <property type="match status" value="1"/>
</dbReference>
<dbReference type="GO" id="GO:0009098">
    <property type="term" value="P:L-leucine biosynthetic process"/>
    <property type="evidence" value="ECO:0007669"/>
    <property type="project" value="InterPro"/>
</dbReference>
<evidence type="ECO:0000313" key="10">
    <source>
        <dbReference type="Proteomes" id="UP000242287"/>
    </source>
</evidence>
<dbReference type="Pfam" id="PF08502">
    <property type="entry name" value="LeuA_dimer"/>
    <property type="match status" value="1"/>
</dbReference>
<dbReference type="PROSITE" id="PS00816">
    <property type="entry name" value="AIPM_HOMOCIT_SYNTH_2"/>
    <property type="match status" value="1"/>
</dbReference>
<dbReference type="SUPFAM" id="SSF89000">
    <property type="entry name" value="post-HMGL domain-like"/>
    <property type="match status" value="1"/>
</dbReference>
<evidence type="ECO:0000256" key="2">
    <source>
        <dbReference type="ARBA" id="ARBA00009767"/>
    </source>
</evidence>
<dbReference type="InterPro" id="IPR036230">
    <property type="entry name" value="LeuA_allosteric_dom_sf"/>
</dbReference>
<evidence type="ECO:0000256" key="7">
    <source>
        <dbReference type="RuleBase" id="RU003523"/>
    </source>
</evidence>
<dbReference type="GO" id="GO:0003852">
    <property type="term" value="F:2-isopropylmalate synthase activity"/>
    <property type="evidence" value="ECO:0007669"/>
    <property type="project" value="UniProtKB-EC"/>
</dbReference>
<dbReference type="PROSITE" id="PS00815">
    <property type="entry name" value="AIPM_HOMOCIT_SYNTH_1"/>
    <property type="match status" value="1"/>
</dbReference>
<dbReference type="Proteomes" id="UP000242287">
    <property type="component" value="Unassembled WGS sequence"/>
</dbReference>
<evidence type="ECO:0000256" key="4">
    <source>
        <dbReference type="ARBA" id="ARBA00022605"/>
    </source>
</evidence>
<evidence type="ECO:0000313" key="9">
    <source>
        <dbReference type="EMBL" id="PFH46377.1"/>
    </source>
</evidence>
<dbReference type="Gene3D" id="3.30.160.270">
    <property type="match status" value="1"/>
</dbReference>
<keyword evidence="4" id="KW-0028">Amino-acid biosynthesis</keyword>
<dbReference type="GO" id="GO:0005739">
    <property type="term" value="C:mitochondrion"/>
    <property type="evidence" value="ECO:0007669"/>
    <property type="project" value="TreeGrafter"/>
</dbReference>
<dbReference type="PROSITE" id="PS50991">
    <property type="entry name" value="PYR_CT"/>
    <property type="match status" value="1"/>
</dbReference>
<dbReference type="PANTHER" id="PTHR46911">
    <property type="match status" value="1"/>
</dbReference>
<comment type="catalytic activity">
    <reaction evidence="1">
        <text>3-methyl-2-oxobutanoate + acetyl-CoA + H2O = (2S)-2-isopropylmalate + CoA + H(+)</text>
        <dbReference type="Rhea" id="RHEA:21524"/>
        <dbReference type="ChEBI" id="CHEBI:1178"/>
        <dbReference type="ChEBI" id="CHEBI:11851"/>
        <dbReference type="ChEBI" id="CHEBI:15377"/>
        <dbReference type="ChEBI" id="CHEBI:15378"/>
        <dbReference type="ChEBI" id="CHEBI:57287"/>
        <dbReference type="ChEBI" id="CHEBI:57288"/>
        <dbReference type="EC" id="2.3.3.13"/>
    </reaction>
</comment>
<sequence>MLLDPSTKYLPYPAVAFPPGYTRRWPTQRALKAPTWLSTDLRDGNQALVNPMSNERKLELFRALVKIGFKEIEVAYPSASEQDFQFCRSIIENGEVPDDVTLQIITPARADLIERSIWSLAGAKRAIIMLYNAVSPVFREVVFRNTQEQTIDMTLKAVRFVKKLTEEVSAQTGTHFQLNYCLETFSQTEPEFAVEIANRVFDEWGKATPESKIIFNLAATVECAPSNHYADQVEYFNNNIKQRDCVTISIHPHNDRGTAVAATELGLLAGGERVEGCLLGNGERTGNVDLITLALNLYSQGVSPKLDFSNLKEVSDLVCKAYETTVPPRYPYAGQLVFTAFAGTHQDAIKKGLDTQAKRWAEVDRTGQGTKYWAMPYIPIDPKDLGYGYENLIRVSSQSGKAGTAYIIKQNMLLDLPRKMQVAVYKIVQEQSEKLGKEMTTALIASAFRQSFSLDSKPVGRLFLHSYSLFPLSPSTKEPSSPVSDYSDDLMTLTPPAEDQSVLRFEGEVTVDGTKRTIRGEGRGPVLAVINALSNDLSIELTIRESEAQTINADNLPNAKSVTYIEMSIKDGKSTAWGVGISSDVVTSKCRAVISAANGLVGEMEFPRPRMIFAPQPVTKSRADSWLQGIKLRAGRVLSLSSDMNGTSSVHV</sequence>
<dbReference type="InterPro" id="IPR002034">
    <property type="entry name" value="AIPM/Hcit_synth_CS"/>
</dbReference>
<dbReference type="SUPFAM" id="SSF51569">
    <property type="entry name" value="Aldolase"/>
    <property type="match status" value="1"/>
</dbReference>